<protein>
    <recommendedName>
        <fullName evidence="3">Antitoxin SocA-like Panacea domain-containing protein</fullName>
    </recommendedName>
</protein>
<evidence type="ECO:0000313" key="1">
    <source>
        <dbReference type="EMBL" id="MBW4543585.1"/>
    </source>
</evidence>
<dbReference type="Proteomes" id="UP000753908">
    <property type="component" value="Unassembled WGS sequence"/>
</dbReference>
<evidence type="ECO:0008006" key="3">
    <source>
        <dbReference type="Google" id="ProtNLM"/>
    </source>
</evidence>
<dbReference type="AlphaFoldDB" id="A0A951U8B7"/>
<organism evidence="1 2">
    <name type="scientific">Symplocastrum torsivum CPER-KK1</name>
    <dbReference type="NCBI Taxonomy" id="450513"/>
    <lineage>
        <taxon>Bacteria</taxon>
        <taxon>Bacillati</taxon>
        <taxon>Cyanobacteriota</taxon>
        <taxon>Cyanophyceae</taxon>
        <taxon>Oscillatoriophycideae</taxon>
        <taxon>Oscillatoriales</taxon>
        <taxon>Microcoleaceae</taxon>
        <taxon>Symplocastrum</taxon>
    </lineage>
</organism>
<evidence type="ECO:0000313" key="2">
    <source>
        <dbReference type="Proteomes" id="UP000753908"/>
    </source>
</evidence>
<gene>
    <name evidence="1" type="ORF">KME25_03915</name>
</gene>
<sequence>MYDEPLFDEEIQAWRYGPVCPPAYRFYSLASTKEKCVTGSTPYLIEQSENFKRSFKSDYLPDEGDRIV</sequence>
<reference evidence="1" key="1">
    <citation type="submission" date="2021-05" db="EMBL/GenBank/DDBJ databases">
        <authorList>
            <person name="Pietrasiak N."/>
            <person name="Ward R."/>
            <person name="Stajich J.E."/>
            <person name="Kurbessoian T."/>
        </authorList>
    </citation>
    <scope>NUCLEOTIDE SEQUENCE</scope>
    <source>
        <strain evidence="1">CPER-KK1</strain>
    </source>
</reference>
<reference evidence="1" key="2">
    <citation type="journal article" date="2022" name="Microbiol. Resour. Announc.">
        <title>Metagenome Sequencing to Explore Phylogenomics of Terrestrial Cyanobacteria.</title>
        <authorList>
            <person name="Ward R.D."/>
            <person name="Stajich J.E."/>
            <person name="Johansen J.R."/>
            <person name="Huntemann M."/>
            <person name="Clum A."/>
            <person name="Foster B."/>
            <person name="Foster B."/>
            <person name="Roux S."/>
            <person name="Palaniappan K."/>
            <person name="Varghese N."/>
            <person name="Mukherjee S."/>
            <person name="Reddy T.B.K."/>
            <person name="Daum C."/>
            <person name="Copeland A."/>
            <person name="Chen I.A."/>
            <person name="Ivanova N.N."/>
            <person name="Kyrpides N.C."/>
            <person name="Shapiro N."/>
            <person name="Eloe-Fadrosh E.A."/>
            <person name="Pietrasiak N."/>
        </authorList>
    </citation>
    <scope>NUCLEOTIDE SEQUENCE</scope>
    <source>
        <strain evidence="1">CPER-KK1</strain>
    </source>
</reference>
<comment type="caution">
    <text evidence="1">The sequence shown here is derived from an EMBL/GenBank/DDBJ whole genome shotgun (WGS) entry which is preliminary data.</text>
</comment>
<accession>A0A951U8B7</accession>
<name>A0A951U8B7_9CYAN</name>
<dbReference type="EMBL" id="JAHHIF010000004">
    <property type="protein sequence ID" value="MBW4543585.1"/>
    <property type="molecule type" value="Genomic_DNA"/>
</dbReference>
<proteinExistence type="predicted"/>